<dbReference type="EMBL" id="JAAGPU010000037">
    <property type="protein sequence ID" value="NEU06237.1"/>
    <property type="molecule type" value="Genomic_DNA"/>
</dbReference>
<feature type="domain" description="Tetrapyrrole biosynthesis glutamyl-tRNA reductase dimerisation" evidence="14">
    <location>
        <begin position="312"/>
        <end position="404"/>
    </location>
</feature>
<dbReference type="InterPro" id="IPR015896">
    <property type="entry name" value="4pyrrol_synth_GluRdtase_dimer"/>
</dbReference>
<feature type="site" description="Important for activity" evidence="8 12">
    <location>
        <position position="92"/>
    </location>
</feature>
<evidence type="ECO:0000256" key="9">
    <source>
        <dbReference type="PIRSR" id="PIRSR000445-1"/>
    </source>
</evidence>
<feature type="binding site" evidence="8 10">
    <location>
        <begin position="107"/>
        <end position="109"/>
    </location>
    <ligand>
        <name>substrate</name>
    </ligand>
</feature>
<feature type="domain" description="Glutamyl-tRNA reductase N-terminal" evidence="16">
    <location>
        <begin position="9"/>
        <end position="149"/>
    </location>
</feature>
<organism evidence="17 18">
    <name type="scientific">Clostridium senegalense</name>
    <dbReference type="NCBI Taxonomy" id="1465809"/>
    <lineage>
        <taxon>Bacteria</taxon>
        <taxon>Bacillati</taxon>
        <taxon>Bacillota</taxon>
        <taxon>Clostridia</taxon>
        <taxon>Eubacteriales</taxon>
        <taxon>Clostridiaceae</taxon>
        <taxon>Clostridium</taxon>
    </lineage>
</organism>
<comment type="caution">
    <text evidence="17">The sequence shown here is derived from an EMBL/GenBank/DDBJ whole genome shotgun (WGS) entry which is preliminary data.</text>
</comment>
<feature type="binding site" evidence="8 10">
    <location>
        <position position="102"/>
    </location>
    <ligand>
        <name>substrate</name>
    </ligand>
</feature>
<evidence type="ECO:0000259" key="16">
    <source>
        <dbReference type="Pfam" id="PF05201"/>
    </source>
</evidence>
<dbReference type="Pfam" id="PF05201">
    <property type="entry name" value="GlutR_N"/>
    <property type="match status" value="1"/>
</dbReference>
<feature type="binding site" evidence="8 10">
    <location>
        <position position="113"/>
    </location>
    <ligand>
        <name>substrate</name>
    </ligand>
</feature>
<keyword evidence="4 8" id="KW-0521">NADP</keyword>
<dbReference type="Pfam" id="PF00745">
    <property type="entry name" value="GlutR_dimer"/>
    <property type="match status" value="1"/>
</dbReference>
<dbReference type="InterPro" id="IPR000343">
    <property type="entry name" value="4pyrrol_synth_GluRdtase"/>
</dbReference>
<dbReference type="InterPro" id="IPR006151">
    <property type="entry name" value="Shikm_DH/Glu-tRNA_Rdtase"/>
</dbReference>
<dbReference type="SUPFAM" id="SSF69742">
    <property type="entry name" value="Glutamyl tRNA-reductase catalytic, N-terminal domain"/>
    <property type="match status" value="1"/>
</dbReference>
<evidence type="ECO:0000313" key="18">
    <source>
        <dbReference type="Proteomes" id="UP000481872"/>
    </source>
</evidence>
<evidence type="ECO:0000256" key="10">
    <source>
        <dbReference type="PIRSR" id="PIRSR000445-2"/>
    </source>
</evidence>
<dbReference type="Pfam" id="PF01488">
    <property type="entry name" value="Shikimate_DH"/>
    <property type="match status" value="1"/>
</dbReference>
<comment type="domain">
    <text evidence="8">Possesses an unusual extended V-shaped dimeric structure with each monomer consisting of three distinct domains arranged along a curved 'spinal' alpha-helix. The N-terminal catalytic domain specifically recognizes the glutamate moiety of the substrate. The second domain is the NADPH-binding domain, and the third C-terminal domain is responsible for dimerization.</text>
</comment>
<comment type="subunit">
    <text evidence="8">Homodimer.</text>
</comment>
<dbReference type="InterPro" id="IPR018214">
    <property type="entry name" value="GluRdtase_CS"/>
</dbReference>
<evidence type="ECO:0000256" key="2">
    <source>
        <dbReference type="ARBA" id="ARBA00005916"/>
    </source>
</evidence>
<dbReference type="RefSeq" id="WP_061994546.1">
    <property type="nucleotide sequence ID" value="NZ_JAAGPU010000037.1"/>
</dbReference>
<dbReference type="HAMAP" id="MF_00087">
    <property type="entry name" value="Glu_tRNA_reductase"/>
    <property type="match status" value="1"/>
</dbReference>
<evidence type="ECO:0000256" key="7">
    <source>
        <dbReference type="ARBA" id="ARBA00047464"/>
    </source>
</evidence>
<comment type="catalytic activity">
    <reaction evidence="7 8 13">
        <text>(S)-4-amino-5-oxopentanoate + tRNA(Glu) + NADP(+) = L-glutamyl-tRNA(Glu) + NADPH + H(+)</text>
        <dbReference type="Rhea" id="RHEA:12344"/>
        <dbReference type="Rhea" id="RHEA-COMP:9663"/>
        <dbReference type="Rhea" id="RHEA-COMP:9680"/>
        <dbReference type="ChEBI" id="CHEBI:15378"/>
        <dbReference type="ChEBI" id="CHEBI:57501"/>
        <dbReference type="ChEBI" id="CHEBI:57783"/>
        <dbReference type="ChEBI" id="CHEBI:58349"/>
        <dbReference type="ChEBI" id="CHEBI:78442"/>
        <dbReference type="ChEBI" id="CHEBI:78520"/>
        <dbReference type="EC" id="1.2.1.70"/>
    </reaction>
</comment>
<feature type="active site" description="Nucleophile" evidence="8 9">
    <location>
        <position position="46"/>
    </location>
</feature>
<evidence type="ECO:0000259" key="14">
    <source>
        <dbReference type="Pfam" id="PF00745"/>
    </source>
</evidence>
<evidence type="ECO:0000259" key="15">
    <source>
        <dbReference type="Pfam" id="PF01488"/>
    </source>
</evidence>
<reference evidence="17 18" key="1">
    <citation type="submission" date="2020-02" db="EMBL/GenBank/DDBJ databases">
        <title>Genome assembly of a novel Clostridium senegalense strain.</title>
        <authorList>
            <person name="Gupta T.B."/>
            <person name="Jauregui R."/>
            <person name="Maclean P."/>
            <person name="Nawarathana A."/>
            <person name="Brightwell G."/>
        </authorList>
    </citation>
    <scope>NUCLEOTIDE SEQUENCE [LARGE SCALE GENOMIC DNA]</scope>
    <source>
        <strain evidence="17 18">AGRFS4</strain>
    </source>
</reference>
<feature type="binding site" evidence="8 11">
    <location>
        <begin position="178"/>
        <end position="183"/>
    </location>
    <ligand>
        <name>NADP(+)</name>
        <dbReference type="ChEBI" id="CHEBI:58349"/>
    </ligand>
</feature>
<dbReference type="InterPro" id="IPR036291">
    <property type="entry name" value="NAD(P)-bd_dom_sf"/>
</dbReference>
<dbReference type="AlphaFoldDB" id="A0A6M0H6T5"/>
<keyword evidence="6 8" id="KW-0627">Porphyrin biosynthesis</keyword>
<dbReference type="InterPro" id="IPR036343">
    <property type="entry name" value="GluRdtase_N_sf"/>
</dbReference>
<evidence type="ECO:0000256" key="13">
    <source>
        <dbReference type="RuleBase" id="RU000584"/>
    </source>
</evidence>
<evidence type="ECO:0000256" key="6">
    <source>
        <dbReference type="ARBA" id="ARBA00023244"/>
    </source>
</evidence>
<evidence type="ECO:0000256" key="3">
    <source>
        <dbReference type="ARBA" id="ARBA00012970"/>
    </source>
</evidence>
<feature type="domain" description="Quinate/shikimate 5-dehydrogenase/glutamyl-tRNA reductase" evidence="15">
    <location>
        <begin position="170"/>
        <end position="295"/>
    </location>
</feature>
<dbReference type="PANTHER" id="PTHR43013:SF1">
    <property type="entry name" value="GLUTAMYL-TRNA REDUCTASE"/>
    <property type="match status" value="1"/>
</dbReference>
<dbReference type="GO" id="GO:0019353">
    <property type="term" value="P:protoporphyrinogen IX biosynthetic process from glutamate"/>
    <property type="evidence" value="ECO:0007669"/>
    <property type="project" value="TreeGrafter"/>
</dbReference>
<feature type="binding site" evidence="8 10">
    <location>
        <begin position="45"/>
        <end position="48"/>
    </location>
    <ligand>
        <name>substrate</name>
    </ligand>
</feature>
<dbReference type="Proteomes" id="UP000481872">
    <property type="component" value="Unassembled WGS sequence"/>
</dbReference>
<evidence type="ECO:0000256" key="11">
    <source>
        <dbReference type="PIRSR" id="PIRSR000445-3"/>
    </source>
</evidence>
<accession>A0A6M0H6T5</accession>
<comment type="pathway">
    <text evidence="1 8 13">Porphyrin-containing compound metabolism; protoporphyrin-IX biosynthesis; 5-aminolevulinate from L-glutamyl-tRNA(Glu): step 1/2.</text>
</comment>
<dbReference type="SUPFAM" id="SSF51735">
    <property type="entry name" value="NAD(P)-binding Rossmann-fold domains"/>
    <property type="match status" value="1"/>
</dbReference>
<comment type="miscellaneous">
    <text evidence="8">During catalysis, the active site Cys acts as a nucleophile attacking the alpha-carbonyl group of tRNA-bound glutamate with the formation of a thioester intermediate between enzyme and glutamate, and the concomitant release of tRNA(Glu). The thioester intermediate is finally reduced by direct hydride transfer from NADPH, to form the product GSA.</text>
</comment>
<evidence type="ECO:0000256" key="5">
    <source>
        <dbReference type="ARBA" id="ARBA00023002"/>
    </source>
</evidence>
<gene>
    <name evidence="8 17" type="primary">hemA</name>
    <name evidence="17" type="ORF">G3M99_15540</name>
</gene>
<dbReference type="PIRSF" id="PIRSF000445">
    <property type="entry name" value="4pyrrol_synth_GluRdtase"/>
    <property type="match status" value="1"/>
</dbReference>
<keyword evidence="18" id="KW-1185">Reference proteome</keyword>
<evidence type="ECO:0000256" key="1">
    <source>
        <dbReference type="ARBA" id="ARBA00005059"/>
    </source>
</evidence>
<dbReference type="UniPathway" id="UPA00251">
    <property type="reaction ID" value="UER00316"/>
</dbReference>
<protein>
    <recommendedName>
        <fullName evidence="3 8">Glutamyl-tRNA reductase</fullName>
        <shortName evidence="8">GluTR</shortName>
        <ecNumber evidence="3 8">1.2.1.70</ecNumber>
    </recommendedName>
</protein>
<dbReference type="NCBIfam" id="TIGR01035">
    <property type="entry name" value="hemA"/>
    <property type="match status" value="1"/>
</dbReference>
<dbReference type="EC" id="1.2.1.70" evidence="3 8"/>
<proteinExistence type="inferred from homology"/>
<dbReference type="Gene3D" id="3.30.460.30">
    <property type="entry name" value="Glutamyl-tRNA reductase, N-terminal domain"/>
    <property type="match status" value="1"/>
</dbReference>
<dbReference type="PROSITE" id="PS00747">
    <property type="entry name" value="GLUTR"/>
    <property type="match status" value="1"/>
</dbReference>
<name>A0A6M0H6T5_9CLOT</name>
<sequence length="407" mass="47101">MVRLIGLNKDVTLDVRSRFSINSSDLESNLLNLKSFLDEVIIISTCNRTEVYFSSQESNNDLLVEKIFITLNWDINDIKYTFISTGENAVRHIMELCCGFHSKILGEDQILGQVKDGYFKSLELNVIKGPLERLFINAIGCGKEFKTETMLYKIPVSSSSIAIKEAINKQKRIFMIIGFGDVGKLCFKNLLVNDNNFDRLYIACRDIEKVKNDDLIKNSNDKVEIIHVNDKNKYLHKIDVLISCTSSKNFIIKKNDVEDIKNLLIFDLAVPRDVCNSIDNLLNITVYDIDEIHTIDAENKKLRKTLMEEHYYIVKKYMYEYLEWVKLRSLSPHIMKMIKKSNIIYSTRFKTYTQKKFTKDNDKLVETLIKSTSNAYVNRAIEVLKEETLNGKGKEALSIIEKIFCDI</sequence>
<dbReference type="Gene3D" id="3.40.50.720">
    <property type="entry name" value="NAD(P)-binding Rossmann-like Domain"/>
    <property type="match status" value="1"/>
</dbReference>
<evidence type="ECO:0000256" key="8">
    <source>
        <dbReference type="HAMAP-Rule" id="MF_00087"/>
    </source>
</evidence>
<evidence type="ECO:0000313" key="17">
    <source>
        <dbReference type="EMBL" id="NEU06237.1"/>
    </source>
</evidence>
<dbReference type="GO" id="GO:0008883">
    <property type="term" value="F:glutamyl-tRNA reductase activity"/>
    <property type="evidence" value="ECO:0007669"/>
    <property type="project" value="UniProtKB-UniRule"/>
</dbReference>
<evidence type="ECO:0000256" key="12">
    <source>
        <dbReference type="PIRSR" id="PIRSR000445-4"/>
    </source>
</evidence>
<dbReference type="GO" id="GO:0050661">
    <property type="term" value="F:NADP binding"/>
    <property type="evidence" value="ECO:0007669"/>
    <property type="project" value="InterPro"/>
</dbReference>
<comment type="similarity">
    <text evidence="2 8 13">Belongs to the glutamyl-tRNA reductase family.</text>
</comment>
<keyword evidence="5 8" id="KW-0560">Oxidoreductase</keyword>
<comment type="function">
    <text evidence="8">Catalyzes the NADPH-dependent reduction of glutamyl-tRNA(Glu) to glutamate 1-semialdehyde (GSA).</text>
</comment>
<dbReference type="InterPro" id="IPR015895">
    <property type="entry name" value="4pyrrol_synth_GluRdtase_N"/>
</dbReference>
<dbReference type="PANTHER" id="PTHR43013">
    <property type="entry name" value="GLUTAMYL-TRNA REDUCTASE"/>
    <property type="match status" value="1"/>
</dbReference>
<evidence type="ECO:0000256" key="4">
    <source>
        <dbReference type="ARBA" id="ARBA00022857"/>
    </source>
</evidence>